<feature type="non-terminal residue" evidence="4">
    <location>
        <position position="365"/>
    </location>
</feature>
<dbReference type="Gene3D" id="3.40.50.150">
    <property type="entry name" value="Vaccinia Virus protein VP39"/>
    <property type="match status" value="1"/>
</dbReference>
<reference evidence="4" key="1">
    <citation type="journal article" date="2012" name="PLoS ONE">
        <title>Gene sets for utilization of primary and secondary nutrition supplies in the distal gut of endangered iberian lynx.</title>
        <authorList>
            <person name="Alcaide M."/>
            <person name="Messina E."/>
            <person name="Richter M."/>
            <person name="Bargiela R."/>
            <person name="Peplies J."/>
            <person name="Huws S.A."/>
            <person name="Newbold C.J."/>
            <person name="Golyshin P.N."/>
            <person name="Simon M.A."/>
            <person name="Lopez G."/>
            <person name="Yakimov M.M."/>
            <person name="Ferrer M."/>
        </authorList>
    </citation>
    <scope>NUCLEOTIDE SEQUENCE</scope>
</reference>
<keyword evidence="2" id="KW-0238">DNA-binding</keyword>
<dbReference type="EMBL" id="AMCI01002825">
    <property type="protein sequence ID" value="EJX01767.1"/>
    <property type="molecule type" value="Genomic_DNA"/>
</dbReference>
<dbReference type="Pfam" id="PF02384">
    <property type="entry name" value="N6_Mtase"/>
    <property type="match status" value="1"/>
</dbReference>
<dbReference type="GO" id="GO:0009307">
    <property type="term" value="P:DNA restriction-modification system"/>
    <property type="evidence" value="ECO:0007669"/>
    <property type="project" value="UniProtKB-KW"/>
</dbReference>
<comment type="caution">
    <text evidence="4">The sequence shown here is derived from an EMBL/GenBank/DDBJ whole genome shotgun (WGS) entry which is preliminary data.</text>
</comment>
<organism evidence="4">
    <name type="scientific">gut metagenome</name>
    <dbReference type="NCBI Taxonomy" id="749906"/>
    <lineage>
        <taxon>unclassified sequences</taxon>
        <taxon>metagenomes</taxon>
        <taxon>organismal metagenomes</taxon>
    </lineage>
</organism>
<evidence type="ECO:0000259" key="3">
    <source>
        <dbReference type="Pfam" id="PF02384"/>
    </source>
</evidence>
<dbReference type="AlphaFoldDB" id="J9G3H5"/>
<evidence type="ECO:0000256" key="2">
    <source>
        <dbReference type="ARBA" id="ARBA00023125"/>
    </source>
</evidence>
<dbReference type="InterPro" id="IPR044946">
    <property type="entry name" value="Restrct_endonuc_typeI_TRD_sf"/>
</dbReference>
<dbReference type="Gene3D" id="3.90.220.20">
    <property type="entry name" value="DNA methylase specificity domains"/>
    <property type="match status" value="1"/>
</dbReference>
<protein>
    <submittedName>
        <fullName evidence="4">Type I restriction enzyme (Modification subunit)</fullName>
    </submittedName>
</protein>
<dbReference type="GO" id="GO:0008170">
    <property type="term" value="F:N-methyltransferase activity"/>
    <property type="evidence" value="ECO:0007669"/>
    <property type="project" value="InterPro"/>
</dbReference>
<dbReference type="InterPro" id="IPR003356">
    <property type="entry name" value="DNA_methylase_A-5"/>
</dbReference>
<dbReference type="InterPro" id="IPR029063">
    <property type="entry name" value="SAM-dependent_MTases_sf"/>
</dbReference>
<accession>J9G3H5</accession>
<evidence type="ECO:0000313" key="4">
    <source>
        <dbReference type="EMBL" id="EJX01767.1"/>
    </source>
</evidence>
<evidence type="ECO:0000256" key="1">
    <source>
        <dbReference type="ARBA" id="ARBA00022747"/>
    </source>
</evidence>
<name>J9G3H5_9ZZZZ</name>
<dbReference type="GO" id="GO:0003677">
    <property type="term" value="F:DNA binding"/>
    <property type="evidence" value="ECO:0007669"/>
    <property type="project" value="UniProtKB-KW"/>
</dbReference>
<feature type="domain" description="DNA methylase adenine-specific" evidence="3">
    <location>
        <begin position="73"/>
        <end position="187"/>
    </location>
</feature>
<gene>
    <name evidence="4" type="ORF">EVA_10127</name>
</gene>
<dbReference type="SUPFAM" id="SSF116734">
    <property type="entry name" value="DNA methylase specificity domain"/>
    <property type="match status" value="1"/>
</dbReference>
<dbReference type="SUPFAM" id="SSF53335">
    <property type="entry name" value="S-adenosyl-L-methionine-dependent methyltransferases"/>
    <property type="match status" value="1"/>
</dbReference>
<sequence length="365" mass="40079">MGLNIQSHLIPFDEMISFSSSVEAGTGMLEIFPFGSVGSSYCASQLENLLDNIPGPIAAILPPMMGFGSNLISSRRKLLESGRLHAIVSFPPGVFSGTSIPVDLYLISSKGMNPQEKVRMVSFFDDSFWESRPSRRGVRNFSANGIAQICNVLVSSPLDKHEALVSVEELLNSHDANLSVDHYVVDQTVVATKKLLDKFPRKLKDVADIVRPVPVRHTANATDKHGDEYREVGIQDINGIGVVETVSKSVFVEREKISKGFENMVLRDGDIVLFIKGNVGTCGLVNSGASNRICSQSAVIIRLRNDVKGISHVTMLRYLSSKLVLNYLATLTSGTSVRFLSVKMLENLPIPVFTEEAIQIHEQRF</sequence>
<keyword evidence="1" id="KW-0680">Restriction system</keyword>
<proteinExistence type="predicted"/>